<reference evidence="3 4" key="1">
    <citation type="submission" date="2018-09" db="EMBL/GenBank/DDBJ databases">
        <title>Characterization of the phylogenetic diversity of five novel species belonging to the genus Bifidobacterium.</title>
        <authorList>
            <person name="Lugli G.A."/>
            <person name="Duranti S."/>
            <person name="Milani C."/>
        </authorList>
    </citation>
    <scope>NUCLEOTIDE SEQUENCE [LARGE SCALE GENOMIC DNA]</scope>
    <source>
        <strain evidence="3 4">2020B</strain>
    </source>
</reference>
<dbReference type="Proteomes" id="UP000288052">
    <property type="component" value="Unassembled WGS sequence"/>
</dbReference>
<feature type="region of interest" description="Disordered" evidence="2">
    <location>
        <begin position="534"/>
        <end position="556"/>
    </location>
</feature>
<accession>A0A430F4H2</accession>
<evidence type="ECO:0000313" key="3">
    <source>
        <dbReference type="EMBL" id="RSX44708.1"/>
    </source>
</evidence>
<comment type="caution">
    <text evidence="3">The sequence shown here is derived from an EMBL/GenBank/DDBJ whole genome shotgun (WGS) entry which is preliminary data.</text>
</comment>
<dbReference type="EMBL" id="QXGI01000012">
    <property type="protein sequence ID" value="RSX44708.1"/>
    <property type="molecule type" value="Genomic_DNA"/>
</dbReference>
<protein>
    <submittedName>
        <fullName evidence="3">Uncharacterized protein</fullName>
    </submittedName>
</protein>
<evidence type="ECO:0000313" key="4">
    <source>
        <dbReference type="Proteomes" id="UP000288052"/>
    </source>
</evidence>
<dbReference type="OrthoDB" id="3240615at2"/>
<feature type="coiled-coil region" evidence="1">
    <location>
        <begin position="214"/>
        <end position="276"/>
    </location>
</feature>
<gene>
    <name evidence="3" type="ORF">D2E22_1994</name>
</gene>
<dbReference type="AlphaFoldDB" id="A0A430F4H2"/>
<proteinExistence type="predicted"/>
<organism evidence="3 4">
    <name type="scientific">Bifidobacterium castoris</name>
    <dbReference type="NCBI Taxonomy" id="2306972"/>
    <lineage>
        <taxon>Bacteria</taxon>
        <taxon>Bacillati</taxon>
        <taxon>Actinomycetota</taxon>
        <taxon>Actinomycetes</taxon>
        <taxon>Bifidobacteriales</taxon>
        <taxon>Bifidobacteriaceae</taxon>
        <taxon>Bifidobacterium</taxon>
    </lineage>
</organism>
<name>A0A430F4H2_9BIFI</name>
<keyword evidence="1" id="KW-0175">Coiled coil</keyword>
<evidence type="ECO:0000256" key="2">
    <source>
        <dbReference type="SAM" id="MobiDB-lite"/>
    </source>
</evidence>
<dbReference type="RefSeq" id="WP_126032951.1">
    <property type="nucleotide sequence ID" value="NZ_QXGI01000012.1"/>
</dbReference>
<feature type="compositionally biased region" description="Polar residues" evidence="2">
    <location>
        <begin position="534"/>
        <end position="544"/>
    </location>
</feature>
<sequence>MAIHEELNPDDAALPFMAARANRLLGTDNAARTAGVIVVPNLDGSDTVLGVNGVATWVGDTTPPGRPLDIEATSHLGTALIRWGGQLEGGIPTDFRCVQVWAKPVDDATAVGTLVGALSSAGEVNTGVFEAGTVVDVWATALDNAHDRDGSPAYNESAESAHVQVEILPIVTQQEFDESAANILAAADESVKAQIDKVNETIGATSDRIDAKAKEILEAAANDATEKANAVSAKVDVAQAKADANAAAIEQTNKTVEANKQAADEAQAQLDKTLTEHGSILASVNEDLAQAKKDILANTTMASSAESKADAANQTATAAAGTATSAASAASNAITVANTAAELVKQYGDRSVVSSVIEYATSTSDSVAPEDWVTWWEGTPNDSVSVLALCWDTAMPEHKAGEYTWMRTRLTYGDGSVAVSAPALITGDKGAQGEPGEPGAPGGQGVSVTGVTNFWALALAEPAQPTDKTPGAPWTVSEPAYDRAKQLYMCSRVDYSNGTWSYTAVALSSAYKASQEAETAARDAIETARNAETMANTAKQTADASKNESAEAKTIAQGADATATQANATATAANQAATSAATAANSAKQDAANAAGIANGKADVLIQSTEPATDMRKATTLWIDTTNGANTPKRWDGSAWVAVTDKKAVDAANAAATAQASADTAQSTANEAKTMAANADAKAVGANAAAVNAQTTADSKNTVYMQPTDPYDEPDKAKRIVPGDLWWQTSDKAPETYWTGAANNSVSVLVDYSGEIVHMWVWNGSRWNNHVLYAQDMLVNGSIVAELLAVDCVEARHIKVGAIEADKLAATALYGKVIKGGRFLTANERLVIDNEGLLLKDSGGNATITMNAANGSATFMDVGIVDGALTTPSIMAGDIEASNIDGSTVTGGTVQTVADANRGIKLTGGNLDIYRADQKRFLRANEAGVVISDGTKNVLTFAPIDGEWVLSLAGAIQSGGEISGAAITGAVIRTNTQWDSDVDTEKYRGVVITDGGLYCYRSNGKMEYSLAFNAMSGDLMLNGAISTNSEIQSPTITAGQIIGSNIYTSGNADNRVSIDSSGLTVTRDGNVLIAFTTDGRVDLGTSGIASDEHVAVSVGNLSAEVSETYTPISTFDEKTSKLSDAVDDLQSDVAEQDARLADEIDHRRQYMRFDPDTGLMIGDMSESDAYLMRLTSTRLEFRSGDSVAAYVSNERLNILNAEILSTLRIGAFAFLPRQNGHMSLQYVGAATAGEE</sequence>
<evidence type="ECO:0000256" key="1">
    <source>
        <dbReference type="SAM" id="Coils"/>
    </source>
</evidence>
<keyword evidence="4" id="KW-1185">Reference proteome</keyword>